<dbReference type="EMBL" id="CAJNDS010002099">
    <property type="protein sequence ID" value="CAE7325267.1"/>
    <property type="molecule type" value="Genomic_DNA"/>
</dbReference>
<accession>A0A812NW01</accession>
<proteinExistence type="predicted"/>
<evidence type="ECO:0000313" key="2">
    <source>
        <dbReference type="Proteomes" id="UP000604046"/>
    </source>
</evidence>
<dbReference type="Proteomes" id="UP000604046">
    <property type="component" value="Unassembled WGS sequence"/>
</dbReference>
<dbReference type="AlphaFoldDB" id="A0A812NW01"/>
<sequence>MALLITAGLACTGLALWALCNWQFPAFGLLQEARALSNSLVSSLMSNLPVEVQG</sequence>
<comment type="caution">
    <text evidence="1">The sequence shown here is derived from an EMBL/GenBank/DDBJ whole genome shotgun (WGS) entry which is preliminary data.</text>
</comment>
<protein>
    <submittedName>
        <fullName evidence="1">Klc protein</fullName>
    </submittedName>
</protein>
<reference evidence="1" key="1">
    <citation type="submission" date="2021-02" db="EMBL/GenBank/DDBJ databases">
        <authorList>
            <person name="Dougan E. K."/>
            <person name="Rhodes N."/>
            <person name="Thang M."/>
            <person name="Chan C."/>
        </authorList>
    </citation>
    <scope>NUCLEOTIDE SEQUENCE</scope>
</reference>
<evidence type="ECO:0000313" key="1">
    <source>
        <dbReference type="EMBL" id="CAE7325267.1"/>
    </source>
</evidence>
<gene>
    <name evidence="1" type="primary">Klc</name>
    <name evidence="1" type="ORF">SNAT2548_LOCUS17027</name>
</gene>
<organism evidence="1 2">
    <name type="scientific">Symbiodinium natans</name>
    <dbReference type="NCBI Taxonomy" id="878477"/>
    <lineage>
        <taxon>Eukaryota</taxon>
        <taxon>Sar</taxon>
        <taxon>Alveolata</taxon>
        <taxon>Dinophyceae</taxon>
        <taxon>Suessiales</taxon>
        <taxon>Symbiodiniaceae</taxon>
        <taxon>Symbiodinium</taxon>
    </lineage>
</organism>
<keyword evidence="2" id="KW-1185">Reference proteome</keyword>
<name>A0A812NW01_9DINO</name>